<dbReference type="STRING" id="1213857.A0A484FRQ8"/>
<comment type="subcellular location">
    <subcellularLocation>
        <location evidence="1">Nucleus</location>
    </subcellularLocation>
</comment>
<dbReference type="PANTHER" id="PTHR31313:SF77">
    <property type="entry name" value="ZN(II)2CYS6 TRANSCRIPTION FACTOR (EUROFUNG)"/>
    <property type="match status" value="1"/>
</dbReference>
<feature type="region of interest" description="Disordered" evidence="8">
    <location>
        <begin position="202"/>
        <end position="231"/>
    </location>
</feature>
<dbReference type="OrthoDB" id="4834563at2759"/>
<dbReference type="GO" id="GO:0003677">
    <property type="term" value="F:DNA binding"/>
    <property type="evidence" value="ECO:0007669"/>
    <property type="project" value="UniProtKB-KW"/>
</dbReference>
<evidence type="ECO:0000256" key="2">
    <source>
        <dbReference type="ARBA" id="ARBA00022723"/>
    </source>
</evidence>
<keyword evidence="6" id="KW-0804">Transcription</keyword>
<keyword evidence="7" id="KW-0539">Nucleus</keyword>
<name>A0A484FRQ8_COLOR</name>
<evidence type="ECO:0000256" key="7">
    <source>
        <dbReference type="ARBA" id="ARBA00023242"/>
    </source>
</evidence>
<dbReference type="CDD" id="cd00067">
    <property type="entry name" value="GAL4"/>
    <property type="match status" value="1"/>
</dbReference>
<feature type="region of interest" description="Disordered" evidence="8">
    <location>
        <begin position="736"/>
        <end position="780"/>
    </location>
</feature>
<feature type="compositionally biased region" description="Acidic residues" evidence="8">
    <location>
        <begin position="220"/>
        <end position="231"/>
    </location>
</feature>
<keyword evidence="3" id="KW-0862">Zinc</keyword>
<dbReference type="InterPro" id="IPR051615">
    <property type="entry name" value="Transcr_Regulatory_Elem"/>
</dbReference>
<dbReference type="SMART" id="SM00066">
    <property type="entry name" value="GAL4"/>
    <property type="match status" value="1"/>
</dbReference>
<reference evidence="11" key="1">
    <citation type="journal article" date="2013" name="New Phytol.">
        <title>Comparative genomic and transcriptomic analyses reveal the hemibiotrophic stage shift of Colletotrichum fungi.</title>
        <authorList>
            <person name="Gan P."/>
            <person name="Ikeda K."/>
            <person name="Irieda H."/>
            <person name="Narusaka M."/>
            <person name="O'Connell R.J."/>
            <person name="Narusaka Y."/>
            <person name="Takano Y."/>
            <person name="Kubo Y."/>
            <person name="Shirasu K."/>
        </authorList>
    </citation>
    <scope>NUCLEOTIDE SEQUENCE [LARGE SCALE GENOMIC DNA]</scope>
    <source>
        <strain evidence="11">104-T / ATCC 96160 / CBS 514.97 / LARS 414 / MAFF 240422</strain>
    </source>
</reference>
<dbReference type="Proteomes" id="UP000014480">
    <property type="component" value="Unassembled WGS sequence"/>
</dbReference>
<proteinExistence type="predicted"/>
<dbReference type="GO" id="GO:0000981">
    <property type="term" value="F:DNA-binding transcription factor activity, RNA polymerase II-specific"/>
    <property type="evidence" value="ECO:0007669"/>
    <property type="project" value="InterPro"/>
</dbReference>
<dbReference type="InterPro" id="IPR007219">
    <property type="entry name" value="XnlR_reg_dom"/>
</dbReference>
<evidence type="ECO:0000256" key="8">
    <source>
        <dbReference type="SAM" id="MobiDB-lite"/>
    </source>
</evidence>
<keyword evidence="4" id="KW-0805">Transcription regulation</keyword>
<reference evidence="11" key="2">
    <citation type="journal article" date="2019" name="Mol. Plant Microbe Interact.">
        <title>Genome sequence resources for four phytopathogenic fungi from the Colletotrichum orbiculare species complex.</title>
        <authorList>
            <person name="Gan P."/>
            <person name="Tsushima A."/>
            <person name="Narusaka M."/>
            <person name="Narusaka Y."/>
            <person name="Takano Y."/>
            <person name="Kubo Y."/>
            <person name="Shirasu K."/>
        </authorList>
    </citation>
    <scope>GENOME REANNOTATION</scope>
    <source>
        <strain evidence="11">104-T / ATCC 96160 / CBS 514.97 / LARS 414 / MAFF 240422</strain>
    </source>
</reference>
<dbReference type="AlphaFoldDB" id="A0A484FRQ8"/>
<dbReference type="Gene3D" id="4.10.240.10">
    <property type="entry name" value="Zn(2)-C6 fungal-type DNA-binding domain"/>
    <property type="match status" value="1"/>
</dbReference>
<dbReference type="GO" id="GO:0006351">
    <property type="term" value="P:DNA-templated transcription"/>
    <property type="evidence" value="ECO:0007669"/>
    <property type="project" value="InterPro"/>
</dbReference>
<dbReference type="CDD" id="cd12148">
    <property type="entry name" value="fungal_TF_MHR"/>
    <property type="match status" value="1"/>
</dbReference>
<evidence type="ECO:0000256" key="1">
    <source>
        <dbReference type="ARBA" id="ARBA00004123"/>
    </source>
</evidence>
<dbReference type="InterPro" id="IPR036864">
    <property type="entry name" value="Zn2-C6_fun-type_DNA-bd_sf"/>
</dbReference>
<dbReference type="GO" id="GO:0005634">
    <property type="term" value="C:nucleus"/>
    <property type="evidence" value="ECO:0007669"/>
    <property type="project" value="UniProtKB-SubCell"/>
</dbReference>
<dbReference type="EMBL" id="AMCV02000015">
    <property type="protein sequence ID" value="TDZ21129.1"/>
    <property type="molecule type" value="Genomic_DNA"/>
</dbReference>
<evidence type="ECO:0000256" key="6">
    <source>
        <dbReference type="ARBA" id="ARBA00023163"/>
    </source>
</evidence>
<dbReference type="InterPro" id="IPR001138">
    <property type="entry name" value="Zn2Cys6_DnaBD"/>
</dbReference>
<keyword evidence="11" id="KW-1185">Reference proteome</keyword>
<comment type="caution">
    <text evidence="10">The sequence shown here is derived from an EMBL/GenBank/DDBJ whole genome shotgun (WGS) entry which is preliminary data.</text>
</comment>
<dbReference type="GO" id="GO:0008270">
    <property type="term" value="F:zinc ion binding"/>
    <property type="evidence" value="ECO:0007669"/>
    <property type="project" value="InterPro"/>
</dbReference>
<organism evidence="10 11">
    <name type="scientific">Colletotrichum orbiculare (strain 104-T / ATCC 96160 / CBS 514.97 / LARS 414 / MAFF 240422)</name>
    <name type="common">Cucumber anthracnose fungus</name>
    <name type="synonym">Colletotrichum lagenarium</name>
    <dbReference type="NCBI Taxonomy" id="1213857"/>
    <lineage>
        <taxon>Eukaryota</taxon>
        <taxon>Fungi</taxon>
        <taxon>Dikarya</taxon>
        <taxon>Ascomycota</taxon>
        <taxon>Pezizomycotina</taxon>
        <taxon>Sordariomycetes</taxon>
        <taxon>Hypocreomycetidae</taxon>
        <taxon>Glomerellales</taxon>
        <taxon>Glomerellaceae</taxon>
        <taxon>Colletotrichum</taxon>
        <taxon>Colletotrichum orbiculare species complex</taxon>
    </lineage>
</organism>
<keyword evidence="2" id="KW-0479">Metal-binding</keyword>
<dbReference type="PROSITE" id="PS00463">
    <property type="entry name" value="ZN2_CY6_FUNGAL_1"/>
    <property type="match status" value="1"/>
</dbReference>
<dbReference type="Pfam" id="PF04082">
    <property type="entry name" value="Fungal_trans"/>
    <property type="match status" value="1"/>
</dbReference>
<feature type="domain" description="Zn(2)-C6 fungal-type" evidence="9">
    <location>
        <begin position="17"/>
        <end position="47"/>
    </location>
</feature>
<gene>
    <name evidence="10" type="primary">nit-4-8</name>
    <name evidence="10" type="ORF">Cob_v005792</name>
</gene>
<evidence type="ECO:0000256" key="4">
    <source>
        <dbReference type="ARBA" id="ARBA00023015"/>
    </source>
</evidence>
<evidence type="ECO:0000259" key="9">
    <source>
        <dbReference type="PROSITE" id="PS50048"/>
    </source>
</evidence>
<keyword evidence="5" id="KW-0238">DNA-binding</keyword>
<evidence type="ECO:0000256" key="5">
    <source>
        <dbReference type="ARBA" id="ARBA00023125"/>
    </source>
</evidence>
<evidence type="ECO:0000313" key="11">
    <source>
        <dbReference type="Proteomes" id="UP000014480"/>
    </source>
</evidence>
<dbReference type="SMART" id="SM00906">
    <property type="entry name" value="Fungal_trans"/>
    <property type="match status" value="1"/>
</dbReference>
<feature type="compositionally biased region" description="Polar residues" evidence="8">
    <location>
        <begin position="751"/>
        <end position="768"/>
    </location>
</feature>
<accession>A0A484FRQ8</accession>
<evidence type="ECO:0000256" key="3">
    <source>
        <dbReference type="ARBA" id="ARBA00022833"/>
    </source>
</evidence>
<evidence type="ECO:0000313" key="10">
    <source>
        <dbReference type="EMBL" id="TDZ21129.1"/>
    </source>
</evidence>
<dbReference type="PANTHER" id="PTHR31313">
    <property type="entry name" value="TY1 ENHANCER ACTIVATOR"/>
    <property type="match status" value="1"/>
</dbReference>
<protein>
    <submittedName>
        <fullName evidence="10">Nitrogen assimilation transcription factor nit-4</fullName>
    </submittedName>
</protein>
<dbReference type="SUPFAM" id="SSF57701">
    <property type="entry name" value="Zn2/Cys6 DNA-binding domain"/>
    <property type="match status" value="1"/>
</dbReference>
<dbReference type="Pfam" id="PF00172">
    <property type="entry name" value="Zn_clus"/>
    <property type="match status" value="1"/>
</dbReference>
<sequence>MPQTPKPEAKRRHVTTACISCRESKIKCDGATPSCGNCTHKRRDCRYQAGEDKRKLSLRVAVELLSNRVNQLCHFINQNGLQPPPVPPDEDKSLTRILDTLGLSKVQVTLDTTAVLPVDPALVLDTQAGASDSDALNSMLTPGQLPVVDSASFGTHVSTEGPASSPWNQLQEVASRRIAEWNWSSPAPDYVVTTGGHVSGIHAPSHPLLNSYPEGPPSDNDSDSGSTEEDLVNQLSDRLGSLQIGPNGRIAYYGPTSNFSLVEMPAGSDSLAVDRTVRDDGQEHLNSLGYGKKIPPDLEDHLINLYFAWQDPFSHMVDRTLYEEAKMKWFEREEDTPYYSEALRNAMCSLGATFETKYHPSFVTFPKSLSDFFAARAKTLLEIELDSPSVSTVQAMVVLSSHEIGANRDSRGWLYSGMALRLAFDLALHKDMTSFIAKGILTPAEAELRRAVFWGTFAVDQTLGYYRGRPFRISMDDITVQKPGGELPDTPLTRWLPYTFPVNSQPSPISLDDHIESVSRWRIELCEIMAPLGDTLYGNSKIPKRILQENNERVVTQLFTWRDRLPECLRVNPDDTKGSYLPHVLLLHMQYFQNVIHSHRPWMSSSYLQPQPPRGPGNMHAQHMCIESATAIAKLIQIYERQYSLKRVNVQGVSVIFSASIMLIFASMSRHRRNRTAETATHLSVCFRALDALSSSWECAKRSRDFLLTLQRKWELRSRKMFQNARKVGAATTPASGYVAQGDGARKRARTNSPSGSRSASSYQSMSPARSGGRRGEDHEGIDMDMRLDLDWVFAAGAQLDMLRINTCNHQGLKYLSTKPFHLVQHLRNYPLRELLEGKRQIVRQHSPPFVSFVLLPQVIQLLDPIQYTHGGRYVCRPNIL</sequence>
<dbReference type="PROSITE" id="PS50048">
    <property type="entry name" value="ZN2_CY6_FUNGAL_2"/>
    <property type="match status" value="1"/>
</dbReference>